<keyword evidence="7" id="KW-1133">Transmembrane helix</keyword>
<feature type="transmembrane region" description="Helical" evidence="7">
    <location>
        <begin position="50"/>
        <end position="71"/>
    </location>
</feature>
<dbReference type="FunFam" id="3.30.460.10:FF:000018">
    <property type="entry name" value="Mitochondrial assembly of ribosomal large subunit 1"/>
    <property type="match status" value="1"/>
</dbReference>
<comment type="subcellular location">
    <subcellularLocation>
        <location evidence="1">Mitochondrion</location>
    </subcellularLocation>
</comment>
<proteinExistence type="inferred from homology"/>
<keyword evidence="3" id="KW-0496">Mitochondrion</keyword>
<dbReference type="Proteomes" id="UP000287033">
    <property type="component" value="Unassembled WGS sequence"/>
</dbReference>
<dbReference type="GO" id="GO:0090071">
    <property type="term" value="P:negative regulation of ribosome biogenesis"/>
    <property type="evidence" value="ECO:0007669"/>
    <property type="project" value="TreeGrafter"/>
</dbReference>
<evidence type="ECO:0000256" key="1">
    <source>
        <dbReference type="ARBA" id="ARBA00004173"/>
    </source>
</evidence>
<comment type="similarity">
    <text evidence="2">Belongs to the Iojap/RsfS family.</text>
</comment>
<evidence type="ECO:0000256" key="4">
    <source>
        <dbReference type="ARBA" id="ARBA00053669"/>
    </source>
</evidence>
<dbReference type="SUPFAM" id="SSF81301">
    <property type="entry name" value="Nucleotidyltransferase"/>
    <property type="match status" value="1"/>
</dbReference>
<dbReference type="Pfam" id="PF02410">
    <property type="entry name" value="RsfS"/>
    <property type="match status" value="1"/>
</dbReference>
<dbReference type="GO" id="GO:0005739">
    <property type="term" value="C:mitochondrion"/>
    <property type="evidence" value="ECO:0007669"/>
    <property type="project" value="UniProtKB-SubCell"/>
</dbReference>
<dbReference type="InterPro" id="IPR004394">
    <property type="entry name" value="Iojap/RsfS/C7orf30"/>
</dbReference>
<evidence type="ECO:0000256" key="5">
    <source>
        <dbReference type="ARBA" id="ARBA00073331"/>
    </source>
</evidence>
<feature type="region of interest" description="Disordered" evidence="6">
    <location>
        <begin position="245"/>
        <end position="265"/>
    </location>
</feature>
<evidence type="ECO:0000313" key="9">
    <source>
        <dbReference type="Proteomes" id="UP000287033"/>
    </source>
</evidence>
<dbReference type="HAMAP" id="MF_01477">
    <property type="entry name" value="Iojap_RsfS"/>
    <property type="match status" value="1"/>
</dbReference>
<name>A0A401T4W4_CHIPU</name>
<keyword evidence="9" id="KW-1185">Reference proteome</keyword>
<evidence type="ECO:0000256" key="3">
    <source>
        <dbReference type="ARBA" id="ARBA00023128"/>
    </source>
</evidence>
<comment type="function">
    <text evidence="4">Required for normal mitochondrial ribosome function and mitochondrial translation. May play a role in ribosome biogenesis by preventing premature association of the 28S and 39S ribosomal subunits. Interacts with mitochondrial ribosomal protein uL14m (MRPL14), probably blocking formation of intersubunit bridge B8, preventing association of the 28S and 39S ribosomal subunits. Addition to isolated mitochondrial ribosomal subunits partially inhibits translation, probably by interfering with the association of the 28S and 39S ribosomal subunits and the formation of functional ribosomes. May also participate in the assembly and/or regulation of the stability of the large subunit of the mitochondrial ribosome. May function as a ribosomal silencing factor.</text>
</comment>
<evidence type="ECO:0000256" key="2">
    <source>
        <dbReference type="ARBA" id="ARBA00010574"/>
    </source>
</evidence>
<keyword evidence="7" id="KW-0472">Membrane</keyword>
<dbReference type="EMBL" id="BEZZ01001039">
    <property type="protein sequence ID" value="GCC37675.1"/>
    <property type="molecule type" value="Genomic_DNA"/>
</dbReference>
<comment type="caution">
    <text evidence="8">The sequence shown here is derived from an EMBL/GenBank/DDBJ whole genome shotgun (WGS) entry which is preliminary data.</text>
</comment>
<gene>
    <name evidence="8" type="ORF">chiPu_0016180</name>
</gene>
<reference evidence="8 9" key="1">
    <citation type="journal article" date="2018" name="Nat. Ecol. Evol.">
        <title>Shark genomes provide insights into elasmobranch evolution and the origin of vertebrates.</title>
        <authorList>
            <person name="Hara Y"/>
            <person name="Yamaguchi K"/>
            <person name="Onimaru K"/>
            <person name="Kadota M"/>
            <person name="Koyanagi M"/>
            <person name="Keeley SD"/>
            <person name="Tatsumi K"/>
            <person name="Tanaka K"/>
            <person name="Motone F"/>
            <person name="Kageyama Y"/>
            <person name="Nozu R"/>
            <person name="Adachi N"/>
            <person name="Nishimura O"/>
            <person name="Nakagawa R"/>
            <person name="Tanegashima C"/>
            <person name="Kiyatake I"/>
            <person name="Matsumoto R"/>
            <person name="Murakumo K"/>
            <person name="Nishida K"/>
            <person name="Terakita A"/>
            <person name="Kuratani S"/>
            <person name="Sato K"/>
            <person name="Hyodo S Kuraku.S."/>
        </authorList>
    </citation>
    <scope>NUCLEOTIDE SEQUENCE [LARGE SCALE GENOMIC DNA]</scope>
</reference>
<evidence type="ECO:0000256" key="7">
    <source>
        <dbReference type="SAM" id="Phobius"/>
    </source>
</evidence>
<dbReference type="AlphaFoldDB" id="A0A401T4W4"/>
<dbReference type="GO" id="GO:0017148">
    <property type="term" value="P:negative regulation of translation"/>
    <property type="evidence" value="ECO:0007669"/>
    <property type="project" value="TreeGrafter"/>
</dbReference>
<protein>
    <recommendedName>
        <fullName evidence="5">Mitochondrial assembly of ribosomal large subunit protein 1</fullName>
    </recommendedName>
</protein>
<dbReference type="NCBIfam" id="TIGR00090">
    <property type="entry name" value="rsfS_iojap_ybeB"/>
    <property type="match status" value="1"/>
</dbReference>
<keyword evidence="7" id="KW-0812">Transmembrane</keyword>
<accession>A0A401T4W4</accession>
<dbReference type="InterPro" id="IPR043519">
    <property type="entry name" value="NT_sf"/>
</dbReference>
<dbReference type="GO" id="GO:0043023">
    <property type="term" value="F:ribosomal large subunit binding"/>
    <property type="evidence" value="ECO:0007669"/>
    <property type="project" value="TreeGrafter"/>
</dbReference>
<sequence>MAAVIFKRWRFVRELQLLPLFASRIEFPASGCFRSAVLHFRRCRQRRVSFAFRITLPAAWAMRGMLLTLAAHARAVTRSGPRAARDLGQRAPLHPDPRARLARDARRSCGAAAEPGFIHQPVFNIDVLVALLRQENAKDLCVIKLPKEIKYTDYFVIVSGTSARHLQAMAQYAIKVYKQLKKQQNAHAHIEGKGTDDWKCIDFGNIVVHFMLPETRDVYELEKLWTLRSYDDQFNMIPPETLPRDFIYGPTDNPDEDSSDFRRLS</sequence>
<evidence type="ECO:0000256" key="6">
    <source>
        <dbReference type="SAM" id="MobiDB-lite"/>
    </source>
</evidence>
<dbReference type="OrthoDB" id="21330at2759"/>
<dbReference type="PANTHER" id="PTHR21043">
    <property type="entry name" value="IOJAP SUPERFAMILY ORTHOLOG"/>
    <property type="match status" value="1"/>
</dbReference>
<dbReference type="OMA" id="QPVFNID"/>
<dbReference type="PANTHER" id="PTHR21043:SF0">
    <property type="entry name" value="MITOCHONDRIAL ASSEMBLY OF RIBOSOMAL LARGE SUBUNIT PROTEIN 1"/>
    <property type="match status" value="1"/>
</dbReference>
<organism evidence="8 9">
    <name type="scientific">Chiloscyllium punctatum</name>
    <name type="common">Brownbanded bambooshark</name>
    <name type="synonym">Hemiscyllium punctatum</name>
    <dbReference type="NCBI Taxonomy" id="137246"/>
    <lineage>
        <taxon>Eukaryota</taxon>
        <taxon>Metazoa</taxon>
        <taxon>Chordata</taxon>
        <taxon>Craniata</taxon>
        <taxon>Vertebrata</taxon>
        <taxon>Chondrichthyes</taxon>
        <taxon>Elasmobranchii</taxon>
        <taxon>Galeomorphii</taxon>
        <taxon>Galeoidea</taxon>
        <taxon>Orectolobiformes</taxon>
        <taxon>Hemiscylliidae</taxon>
        <taxon>Chiloscyllium</taxon>
    </lineage>
</organism>
<evidence type="ECO:0000313" key="8">
    <source>
        <dbReference type="EMBL" id="GCC37675.1"/>
    </source>
</evidence>
<dbReference type="Gene3D" id="3.30.460.10">
    <property type="entry name" value="Beta Polymerase, domain 2"/>
    <property type="match status" value="1"/>
</dbReference>
<dbReference type="STRING" id="137246.A0A401T4W4"/>